<organism evidence="2 3">
    <name type="scientific">Folsomia candida</name>
    <name type="common">Springtail</name>
    <dbReference type="NCBI Taxonomy" id="158441"/>
    <lineage>
        <taxon>Eukaryota</taxon>
        <taxon>Metazoa</taxon>
        <taxon>Ecdysozoa</taxon>
        <taxon>Arthropoda</taxon>
        <taxon>Hexapoda</taxon>
        <taxon>Collembola</taxon>
        <taxon>Entomobryomorpha</taxon>
        <taxon>Isotomoidea</taxon>
        <taxon>Isotomidae</taxon>
        <taxon>Proisotominae</taxon>
        <taxon>Folsomia</taxon>
    </lineage>
</organism>
<comment type="caution">
    <text evidence="2">The sequence shown here is derived from an EMBL/GenBank/DDBJ whole genome shotgun (WGS) entry which is preliminary data.</text>
</comment>
<reference evidence="2 3" key="1">
    <citation type="submission" date="2015-12" db="EMBL/GenBank/DDBJ databases">
        <title>The genome of Folsomia candida.</title>
        <authorList>
            <person name="Faddeeva A."/>
            <person name="Derks M.F."/>
            <person name="Anvar Y."/>
            <person name="Smit S."/>
            <person name="Van Straalen N."/>
            <person name="Roelofs D."/>
        </authorList>
    </citation>
    <scope>NUCLEOTIDE SEQUENCE [LARGE SCALE GENOMIC DNA]</scope>
    <source>
        <strain evidence="2 3">VU population</strain>
        <tissue evidence="2">Whole body</tissue>
    </source>
</reference>
<keyword evidence="3" id="KW-1185">Reference proteome</keyword>
<sequence>MQQTQKGYSVLKNIPEEKATDNVTASSKLGRHAMLWYWAIFTLIATLVFAWAILMTEFQSSWSSRNREDNDLDLNYDTNWDKLFNFEGEKESSLLGTKVDPGLLLDAADVLEGLTKNSVITGNAWTAWTTVTDTPARHVCKMDDGVENSELDFVVKRITIFRQWSPDTPEITVTTQCSVPSGVKLTGIVALDHWTSGDGASCNIQPTNLTVTLKAQLHRGMHYHILVIGRNSTKNGEKLDSDEIESKSDELFD</sequence>
<feature type="transmembrane region" description="Helical" evidence="1">
    <location>
        <begin position="35"/>
        <end position="55"/>
    </location>
</feature>
<accession>A0A226D6N7</accession>
<keyword evidence="1" id="KW-0812">Transmembrane</keyword>
<gene>
    <name evidence="2" type="ORF">Fcan01_24787</name>
</gene>
<keyword evidence="1" id="KW-1133">Transmembrane helix</keyword>
<keyword evidence="1" id="KW-0472">Membrane</keyword>
<protein>
    <submittedName>
        <fullName evidence="2">Uncharacterized protein</fullName>
    </submittedName>
</protein>
<dbReference type="AlphaFoldDB" id="A0A226D6N7"/>
<proteinExistence type="predicted"/>
<evidence type="ECO:0000313" key="2">
    <source>
        <dbReference type="EMBL" id="OXA40514.1"/>
    </source>
</evidence>
<evidence type="ECO:0000313" key="3">
    <source>
        <dbReference type="Proteomes" id="UP000198287"/>
    </source>
</evidence>
<name>A0A226D6N7_FOLCA</name>
<dbReference type="EMBL" id="LNIX01000033">
    <property type="protein sequence ID" value="OXA40514.1"/>
    <property type="molecule type" value="Genomic_DNA"/>
</dbReference>
<evidence type="ECO:0000256" key="1">
    <source>
        <dbReference type="SAM" id="Phobius"/>
    </source>
</evidence>
<dbReference type="Proteomes" id="UP000198287">
    <property type="component" value="Unassembled WGS sequence"/>
</dbReference>